<feature type="compositionally biased region" description="Gly residues" evidence="1">
    <location>
        <begin position="971"/>
        <end position="980"/>
    </location>
</feature>
<feature type="compositionally biased region" description="Low complexity" evidence="1">
    <location>
        <begin position="1361"/>
        <end position="1371"/>
    </location>
</feature>
<feature type="compositionally biased region" description="Gly residues" evidence="1">
    <location>
        <begin position="541"/>
        <end position="560"/>
    </location>
</feature>
<dbReference type="PANTHER" id="PTHR31011:SF2">
    <property type="entry name" value="PROTEIN STB2-RELATED"/>
    <property type="match status" value="1"/>
</dbReference>
<feature type="compositionally biased region" description="Gly residues" evidence="1">
    <location>
        <begin position="775"/>
        <end position="784"/>
    </location>
</feature>
<name>A0A8S0WDN4_CYCAE</name>
<feature type="compositionally biased region" description="Gly residues" evidence="1">
    <location>
        <begin position="621"/>
        <end position="631"/>
    </location>
</feature>
<feature type="region of interest" description="Disordered" evidence="1">
    <location>
        <begin position="1361"/>
        <end position="1414"/>
    </location>
</feature>
<feature type="compositionally biased region" description="Polar residues" evidence="1">
    <location>
        <begin position="857"/>
        <end position="876"/>
    </location>
</feature>
<organism evidence="3 4">
    <name type="scientific">Cyclocybe aegerita</name>
    <name type="common">Black poplar mushroom</name>
    <name type="synonym">Agrocybe aegerita</name>
    <dbReference type="NCBI Taxonomy" id="1973307"/>
    <lineage>
        <taxon>Eukaryota</taxon>
        <taxon>Fungi</taxon>
        <taxon>Dikarya</taxon>
        <taxon>Basidiomycota</taxon>
        <taxon>Agaricomycotina</taxon>
        <taxon>Agaricomycetes</taxon>
        <taxon>Agaricomycetidae</taxon>
        <taxon>Agaricales</taxon>
        <taxon>Agaricineae</taxon>
        <taxon>Bolbitiaceae</taxon>
        <taxon>Cyclocybe</taxon>
    </lineage>
</organism>
<dbReference type="PANTHER" id="PTHR31011">
    <property type="entry name" value="PROTEIN STB2-RELATED"/>
    <property type="match status" value="1"/>
</dbReference>
<feature type="region of interest" description="Disordered" evidence="1">
    <location>
        <begin position="212"/>
        <end position="266"/>
    </location>
</feature>
<dbReference type="InterPro" id="IPR059025">
    <property type="entry name" value="STB6_N"/>
</dbReference>
<evidence type="ECO:0000256" key="1">
    <source>
        <dbReference type="SAM" id="MobiDB-lite"/>
    </source>
</evidence>
<accession>A0A8S0WDN4</accession>
<feature type="domain" description="STB6-like N-terminal" evidence="2">
    <location>
        <begin position="53"/>
        <end position="164"/>
    </location>
</feature>
<dbReference type="OrthoDB" id="19806at2759"/>
<feature type="compositionally biased region" description="Basic and acidic residues" evidence="1">
    <location>
        <begin position="749"/>
        <end position="769"/>
    </location>
</feature>
<dbReference type="EMBL" id="CACVBS010000028">
    <property type="protein sequence ID" value="CAA7259773.1"/>
    <property type="molecule type" value="Genomic_DNA"/>
</dbReference>
<dbReference type="Proteomes" id="UP000467700">
    <property type="component" value="Unassembled WGS sequence"/>
</dbReference>
<reference evidence="3 4" key="1">
    <citation type="submission" date="2020-01" db="EMBL/GenBank/DDBJ databases">
        <authorList>
            <person name="Gupta K D."/>
        </authorList>
    </citation>
    <scope>NUCLEOTIDE SEQUENCE [LARGE SCALE GENOMIC DNA]</scope>
</reference>
<feature type="compositionally biased region" description="Basic and acidic residues" evidence="1">
    <location>
        <begin position="255"/>
        <end position="266"/>
    </location>
</feature>
<sequence>MAIGQRSMTGRDLESTKSGSLPRHVLPDRHSSPMDHRLLLPPHALPPAHFAPSQDQIEITGYQLYAVEKWIVERKNIPILVVYTGDPAHRVSLTALTPDPPTAWDAAITLLRADGAKPKKTPHGVLMVTSLAHFRSDYTIVHIPDGNFLPVRDQLYANINLLRMGCSGRTALTLEDPSDTTKDRFISTYHLPETTTTVSHSLTSLDHLPLTQAQSPSASPRPKPNSPQIGLGRPSITAIARSERQPNHSTSSLPTRKEKEKPFHGKTKERATFVATVLELVKLVQAGLALFGLYGCNDSPNSVPANLVLDGLLCDDTVEGIRRWIATIGGPCVGLEPSERLADPMFVAALLSLVLSIRNKLAHLACSSLPRDPFLNPHAFSIALGSYVQTTAPTPAVTPSPPSSHATSPPFFMPHTAFGTHHLAIAHLAGIPTPPSYTPSPFIPAAPPPANLLSAAAASAAALASGTRTPTHEQQRSGVVLTRELVESIGAAHDAKVKSESRKVRKAIKNRLAPDGYRERTSGAGGERRKTLSISLSGAESAGGAGERSPVGSGGPASGIGSSGGQILSGIGSLASGLGGLVVGGPGGGGAGVGGDASCVLAPTVDLPGFVSFALGSGSGAGAGGNTGASAGGSAARREKKQRKSVERERRRESVDTGIGIGYAYAHARERERERDREGRDAVGAVGASVKALWGGRVADVVRMREGSFDDLSPHSSHPHIHGSLGHRERWKRSGGVPLAVASDGDGDESYREGGRHGKNLKYDGRSTEDESDTIGGGGGGHAGGSSVQSFGGAWGGRVKGKLGSWAGLGRRKHQSVDLSATSSVGSSLKLPLHPLNPLTSSSSKDAPPPLPKLSIGPNTTTNADISRSPSVNTNPYAALGVGGSRSRRPPATRQSTGTGAVAAGAGVGSRPQSPMVFSAEADRELEDDDLLSSGQVSPLSDYRPNPFNFNLGSRTRLGVGGAHPGAPSGSAGGGGGGGSSTHLDERTLARLLAQKRPGGTQRFVQGTRVSSWADPVSAREGELDGDEEGDGASGTGLRNRPQSRSRERYADEEGEDESDISELRVGGGGMGAGVKRKEKARFHSLLSVVDGEGVLAEELMESSADDSDDEAEEEVKDDQHLRRQRGMGFDMKRRRSFHDLGTFHGIEVLSPERMRIDVDICGQVLTLLRREDHVRNVIKCVQLVAHALEQSNASMREHYESHLSALVDIDLRSRVLAEIDIENATSDRISQATNMLRYEAEQFNVRDLWQAASPSRQKVFALREKVFGTGGRRLPTGVHGAHDTFNRLQWTLDGQKRLVDHLGRTESEAEEERRIDPHRLFIGGPPETEDEEDVVEHPGMKPMWLLRFFTSWGARWSAAASTPASTSAPAMSKERKVGSTSPSPPGEPDASSPVSDDEKQASVKNGAGGSVSN</sequence>
<gene>
    <name evidence="3" type="ORF">AAE3_LOCUS2172</name>
</gene>
<protein>
    <recommendedName>
        <fullName evidence="2">STB6-like N-terminal domain-containing protein</fullName>
    </recommendedName>
</protein>
<evidence type="ECO:0000313" key="4">
    <source>
        <dbReference type="Proteomes" id="UP000467700"/>
    </source>
</evidence>
<dbReference type="GO" id="GO:0070822">
    <property type="term" value="C:Sin3-type complex"/>
    <property type="evidence" value="ECO:0007669"/>
    <property type="project" value="TreeGrafter"/>
</dbReference>
<evidence type="ECO:0000259" key="2">
    <source>
        <dbReference type="Pfam" id="PF25995"/>
    </source>
</evidence>
<feature type="region of interest" description="Disordered" evidence="1">
    <location>
        <begin position="822"/>
        <end position="1074"/>
    </location>
</feature>
<feature type="region of interest" description="Disordered" evidence="1">
    <location>
        <begin position="509"/>
        <end position="560"/>
    </location>
</feature>
<proteinExistence type="predicted"/>
<feature type="region of interest" description="Disordered" evidence="1">
    <location>
        <begin position="1304"/>
        <end position="1334"/>
    </location>
</feature>
<comment type="caution">
    <text evidence="3">The sequence shown here is derived from an EMBL/GenBank/DDBJ whole genome shotgun (WGS) entry which is preliminary data.</text>
</comment>
<evidence type="ECO:0000313" key="3">
    <source>
        <dbReference type="EMBL" id="CAA7259773.1"/>
    </source>
</evidence>
<feature type="compositionally biased region" description="Basic and acidic residues" evidence="1">
    <location>
        <begin position="644"/>
        <end position="654"/>
    </location>
</feature>
<feature type="region of interest" description="Disordered" evidence="1">
    <location>
        <begin position="710"/>
        <end position="793"/>
    </location>
</feature>
<dbReference type="InterPro" id="IPR038919">
    <property type="entry name" value="STB2/STB2"/>
</dbReference>
<keyword evidence="4" id="KW-1185">Reference proteome</keyword>
<feature type="region of interest" description="Disordered" evidence="1">
    <location>
        <begin position="1101"/>
        <end position="1127"/>
    </location>
</feature>
<feature type="compositionally biased region" description="Acidic residues" evidence="1">
    <location>
        <begin position="1101"/>
        <end position="1117"/>
    </location>
</feature>
<feature type="region of interest" description="Disordered" evidence="1">
    <location>
        <begin position="621"/>
        <end position="654"/>
    </location>
</feature>
<feature type="region of interest" description="Disordered" evidence="1">
    <location>
        <begin position="1"/>
        <end position="32"/>
    </location>
</feature>
<dbReference type="Pfam" id="PF25995">
    <property type="entry name" value="STB6_N"/>
    <property type="match status" value="1"/>
</dbReference>
<feature type="compositionally biased region" description="Basic and acidic residues" evidence="1">
    <location>
        <begin position="516"/>
        <end position="530"/>
    </location>
</feature>
<feature type="compositionally biased region" description="Basic and acidic residues" evidence="1">
    <location>
        <begin position="1304"/>
        <end position="1320"/>
    </location>
</feature>